<dbReference type="CDD" id="cd09134">
    <property type="entry name" value="PLDc_PSS_G_neg_1"/>
    <property type="match status" value="1"/>
</dbReference>
<accession>A0A1B8HDF1</accession>
<evidence type="ECO:0000256" key="2">
    <source>
        <dbReference type="ARBA" id="ARBA00022516"/>
    </source>
</evidence>
<feature type="domain" description="PLD phosphodiesterase" evidence="8">
    <location>
        <begin position="353"/>
        <end position="380"/>
    </location>
</feature>
<evidence type="ECO:0000256" key="1">
    <source>
        <dbReference type="ARBA" id="ARBA00010682"/>
    </source>
</evidence>
<organism evidence="9 10">
    <name type="scientific">Morganella psychrotolerans</name>
    <dbReference type="NCBI Taxonomy" id="368603"/>
    <lineage>
        <taxon>Bacteria</taxon>
        <taxon>Pseudomonadati</taxon>
        <taxon>Pseudomonadota</taxon>
        <taxon>Gammaproteobacteria</taxon>
        <taxon>Enterobacterales</taxon>
        <taxon>Morganellaceae</taxon>
        <taxon>Morganella</taxon>
    </lineage>
</organism>
<evidence type="ECO:0000259" key="8">
    <source>
        <dbReference type="PROSITE" id="PS50035"/>
    </source>
</evidence>
<keyword evidence="5" id="KW-0443">Lipid metabolism</keyword>
<dbReference type="SMART" id="SM00155">
    <property type="entry name" value="PLDc"/>
    <property type="match status" value="2"/>
</dbReference>
<evidence type="ECO:0000313" key="9">
    <source>
        <dbReference type="EMBL" id="OBU07107.1"/>
    </source>
</evidence>
<dbReference type="AlphaFoldDB" id="A0A1B8HDF1"/>
<evidence type="ECO:0000256" key="6">
    <source>
        <dbReference type="ARBA" id="ARBA00023209"/>
    </source>
</evidence>
<sequence>MLSKFKSAKHQQHLALLPKLPQSVADVETLFHTSDFRGRLLKEIAGAKKSIYIPALYVEHDDAGRDFLDALYAAKQANPDLDIKVFVDWHRAQRGRIGAAANATNADWYHSLAKTHPDLPVPIFGVPVNTREALGVLHLKGFIIDDTVIYSGASVNDVYLYRHDKYRYDRYHFLRNPALAATMKQFIDETLLPDAAVQKLDTETRVRTPEIKNQIREFRLGLRHAAYRLTAPAAGAEQLAVTPLIGLGKKNMLNNTIEHLMCATQEKLVICTPYFNLPSTLVRIISRLLRDGKQVEIIIGDKTANDFYIPPEEPFKIIGGLPYLYEINLRRFMQRLQRFVDSQQLTVRLWKDSDNTYHLKGMWVDNNWQLITGNNLNPRAWGLDLENAILIHDPKQELKSQRQEELTNIRTNTMVINNFRDLDNISDYPVKIKKLLRRLRRIRLDRLISRIL</sequence>
<dbReference type="GO" id="GO:0008444">
    <property type="term" value="F:CDP-diacylglycerol-glycerol-3-phosphate 3-phosphatidyltransferase activity"/>
    <property type="evidence" value="ECO:0007669"/>
    <property type="project" value="InterPro"/>
</dbReference>
<evidence type="ECO:0000256" key="7">
    <source>
        <dbReference type="ARBA" id="ARBA00023264"/>
    </source>
</evidence>
<dbReference type="Pfam" id="PF13091">
    <property type="entry name" value="PLDc_2"/>
    <property type="match status" value="1"/>
</dbReference>
<dbReference type="Pfam" id="PF00614">
    <property type="entry name" value="PLDc"/>
    <property type="match status" value="1"/>
</dbReference>
<reference evidence="9 10" key="1">
    <citation type="submission" date="2016-06" db="EMBL/GenBank/DDBJ databases">
        <authorList>
            <person name="Kjaerup R.B."/>
            <person name="Dalgaard T.S."/>
            <person name="Juul-Madsen H.R."/>
        </authorList>
    </citation>
    <scope>NUCLEOTIDE SEQUENCE [LARGE SCALE GENOMIC DNA]</scope>
    <source>
        <strain evidence="9 10">GCSL-Mp3</strain>
    </source>
</reference>
<gene>
    <name evidence="9" type="primary">pssA</name>
    <name evidence="9" type="ORF">AYY17_03460</name>
</gene>
<dbReference type="SUPFAM" id="SSF56024">
    <property type="entry name" value="Phospholipase D/nuclease"/>
    <property type="match status" value="2"/>
</dbReference>
<evidence type="ECO:0000256" key="5">
    <source>
        <dbReference type="ARBA" id="ARBA00023098"/>
    </source>
</evidence>
<evidence type="ECO:0000256" key="4">
    <source>
        <dbReference type="ARBA" id="ARBA00022737"/>
    </source>
</evidence>
<keyword evidence="6" id="KW-0594">Phospholipid biosynthesis</keyword>
<dbReference type="PANTHER" id="PTHR12586:SF1">
    <property type="entry name" value="CDP-DIACYLGLYCEROL--GLYCEROL-3-PHOSPHATE 3-PHOSPHATIDYLTRANSFERASE, MITOCHONDRIAL"/>
    <property type="match status" value="1"/>
</dbReference>
<dbReference type="InterPro" id="IPR001736">
    <property type="entry name" value="PLipase_D/transphosphatidylase"/>
</dbReference>
<evidence type="ECO:0000313" key="10">
    <source>
        <dbReference type="Proteomes" id="UP000092247"/>
    </source>
</evidence>
<keyword evidence="2" id="KW-0444">Lipid biosynthesis</keyword>
<dbReference type="RefSeq" id="WP_067422967.1">
    <property type="nucleotide sequence ID" value="NZ_LZEX01000012.1"/>
</dbReference>
<dbReference type="InterPro" id="IPR025202">
    <property type="entry name" value="PLD-like_dom"/>
</dbReference>
<dbReference type="PIRSF" id="PIRSF000850">
    <property type="entry name" value="Phospholipase_D_PSS"/>
    <property type="match status" value="1"/>
</dbReference>
<dbReference type="CDD" id="cd09136">
    <property type="entry name" value="PLDc_PSS_G_neg_2"/>
    <property type="match status" value="1"/>
</dbReference>
<dbReference type="NCBIfam" id="NF006946">
    <property type="entry name" value="PRK09428.1"/>
    <property type="match status" value="1"/>
</dbReference>
<name>A0A1B8HDF1_9GAMM</name>
<dbReference type="PANTHER" id="PTHR12586">
    <property type="entry name" value="CDP-DIACYLGLYCEROL--SERINE O-PHOSPHATIDYLTRANSFERASE"/>
    <property type="match status" value="1"/>
</dbReference>
<dbReference type="GO" id="GO:0032049">
    <property type="term" value="P:cardiolipin biosynthetic process"/>
    <property type="evidence" value="ECO:0007669"/>
    <property type="project" value="InterPro"/>
</dbReference>
<dbReference type="EMBL" id="LZEX01000012">
    <property type="protein sequence ID" value="OBU07107.1"/>
    <property type="molecule type" value="Genomic_DNA"/>
</dbReference>
<protein>
    <submittedName>
        <fullName evidence="9">Phosphatidylserine synthase</fullName>
    </submittedName>
</protein>
<dbReference type="STRING" id="368603.AYY16_16240"/>
<proteinExistence type="inferred from homology"/>
<dbReference type="Gene3D" id="3.30.870.10">
    <property type="entry name" value="Endonuclease Chain A"/>
    <property type="match status" value="2"/>
</dbReference>
<dbReference type="Proteomes" id="UP000092247">
    <property type="component" value="Unassembled WGS sequence"/>
</dbReference>
<evidence type="ECO:0000256" key="3">
    <source>
        <dbReference type="ARBA" id="ARBA00022679"/>
    </source>
</evidence>
<keyword evidence="3" id="KW-0808">Transferase</keyword>
<dbReference type="InterPro" id="IPR016270">
    <property type="entry name" value="PGS1"/>
</dbReference>
<comment type="caution">
    <text evidence="9">The sequence shown here is derived from an EMBL/GenBank/DDBJ whole genome shotgun (WGS) entry which is preliminary data.</text>
</comment>
<dbReference type="PROSITE" id="PS50035">
    <property type="entry name" value="PLD"/>
    <property type="match status" value="1"/>
</dbReference>
<keyword evidence="4" id="KW-0677">Repeat</keyword>
<keyword evidence="7" id="KW-1208">Phospholipid metabolism</keyword>
<dbReference type="GO" id="GO:0005829">
    <property type="term" value="C:cytosol"/>
    <property type="evidence" value="ECO:0007669"/>
    <property type="project" value="TreeGrafter"/>
</dbReference>
<dbReference type="FunFam" id="3.30.870.10:FF:000006">
    <property type="entry name" value="CDP-diacylglycerol--serine O-phosphatidyltransferase"/>
    <property type="match status" value="1"/>
</dbReference>
<comment type="similarity">
    <text evidence="1">Belongs to the CDP-alcohol phosphatidyltransferase class-II family.</text>
</comment>
<dbReference type="GO" id="GO:0003882">
    <property type="term" value="F:CDP-diacylglycerol-serine O-phosphatidyltransferase activity"/>
    <property type="evidence" value="ECO:0007669"/>
    <property type="project" value="TreeGrafter"/>
</dbReference>